<keyword evidence="6" id="KW-1185">Reference proteome</keyword>
<protein>
    <submittedName>
        <fullName evidence="5">Tetratricopeptide repeat protein</fullName>
    </submittedName>
</protein>
<feature type="repeat" description="TPR" evidence="3">
    <location>
        <begin position="163"/>
        <end position="196"/>
    </location>
</feature>
<keyword evidence="1" id="KW-0677">Repeat</keyword>
<dbReference type="SUPFAM" id="SSF48452">
    <property type="entry name" value="TPR-like"/>
    <property type="match status" value="1"/>
</dbReference>
<feature type="region of interest" description="Disordered" evidence="4">
    <location>
        <begin position="210"/>
        <end position="236"/>
    </location>
</feature>
<dbReference type="Pfam" id="PF13414">
    <property type="entry name" value="TPR_11"/>
    <property type="match status" value="1"/>
</dbReference>
<dbReference type="PANTHER" id="PTHR44858">
    <property type="entry name" value="TETRATRICOPEPTIDE REPEAT PROTEIN 6"/>
    <property type="match status" value="1"/>
</dbReference>
<dbReference type="PANTHER" id="PTHR44858:SF1">
    <property type="entry name" value="UDP-N-ACETYLGLUCOSAMINE--PEPTIDE N-ACETYLGLUCOSAMINYLTRANSFERASE SPINDLY-RELATED"/>
    <property type="match status" value="1"/>
</dbReference>
<evidence type="ECO:0000256" key="3">
    <source>
        <dbReference type="PROSITE-ProRule" id="PRU00339"/>
    </source>
</evidence>
<feature type="compositionally biased region" description="Basic and acidic residues" evidence="4">
    <location>
        <begin position="210"/>
        <end position="222"/>
    </location>
</feature>
<dbReference type="InterPro" id="IPR019734">
    <property type="entry name" value="TPR_rpt"/>
</dbReference>
<dbReference type="PROSITE" id="PS50005">
    <property type="entry name" value="TPR"/>
    <property type="match status" value="4"/>
</dbReference>
<organism evidence="5 6">
    <name type="scientific">Gloeobacter morelensis MG652769</name>
    <dbReference type="NCBI Taxonomy" id="2781736"/>
    <lineage>
        <taxon>Bacteria</taxon>
        <taxon>Bacillati</taxon>
        <taxon>Cyanobacteriota</taxon>
        <taxon>Cyanophyceae</taxon>
        <taxon>Gloeobacterales</taxon>
        <taxon>Gloeobacteraceae</taxon>
        <taxon>Gloeobacter</taxon>
        <taxon>Gloeobacter morelensis</taxon>
    </lineage>
</organism>
<dbReference type="InterPro" id="IPR050498">
    <property type="entry name" value="Ycf3"/>
</dbReference>
<name>A0ABY3PMV3_9CYAN</name>
<accession>A0ABY3PMV3</accession>
<dbReference type="Pfam" id="PF13432">
    <property type="entry name" value="TPR_16"/>
    <property type="match status" value="1"/>
</dbReference>
<dbReference type="InterPro" id="IPR011990">
    <property type="entry name" value="TPR-like_helical_dom_sf"/>
</dbReference>
<sequence length="236" mass="25760">MVTNVVRALRQGAWIAGFVATGQLALMAAVSADPVQLRFQPQRPTAAVHPIDFGANRYILTDEAFAQGVSEYLQGQPDRAVGQFGEAVRLDPQDGPAFNNRANARTAVGDSQGALADYDRAVELDPGYAFFYFNRGITRSGLGDRQGALADYDQALKIDPLNVFAYNNRGILRYKLGDRAGSLTDFDRALRLDPTYAFAYHNRSIVRSKLGDSHGAESDSQKAAELMGKSPRRRSA</sequence>
<gene>
    <name evidence="5" type="ORF">ISF26_01725</name>
</gene>
<evidence type="ECO:0000256" key="4">
    <source>
        <dbReference type="SAM" id="MobiDB-lite"/>
    </source>
</evidence>
<reference evidence="5 6" key="1">
    <citation type="journal article" date="2021" name="Genome Biol. Evol.">
        <title>Complete Genome Sequencing of a Novel Gloeobacter Species from a Waterfall Cave in Mexico.</title>
        <authorList>
            <person name="Saw J.H."/>
            <person name="Cardona T."/>
            <person name="Montejano G."/>
        </authorList>
    </citation>
    <scope>NUCLEOTIDE SEQUENCE [LARGE SCALE GENOMIC DNA]</scope>
    <source>
        <strain evidence="5">MG652769</strain>
    </source>
</reference>
<proteinExistence type="predicted"/>
<evidence type="ECO:0000256" key="1">
    <source>
        <dbReference type="ARBA" id="ARBA00022737"/>
    </source>
</evidence>
<feature type="repeat" description="TPR" evidence="3">
    <location>
        <begin position="95"/>
        <end position="128"/>
    </location>
</feature>
<dbReference type="Proteomes" id="UP001054846">
    <property type="component" value="Chromosome"/>
</dbReference>
<feature type="repeat" description="TPR" evidence="3">
    <location>
        <begin position="129"/>
        <end position="162"/>
    </location>
</feature>
<dbReference type="Gene3D" id="1.25.40.10">
    <property type="entry name" value="Tetratricopeptide repeat domain"/>
    <property type="match status" value="2"/>
</dbReference>
<dbReference type="RefSeq" id="WP_230842084.1">
    <property type="nucleotide sequence ID" value="NZ_CP063845.1"/>
</dbReference>
<dbReference type="EMBL" id="CP063845">
    <property type="protein sequence ID" value="UFP94992.1"/>
    <property type="molecule type" value="Genomic_DNA"/>
</dbReference>
<dbReference type="SMART" id="SM00028">
    <property type="entry name" value="TPR"/>
    <property type="match status" value="5"/>
</dbReference>
<feature type="repeat" description="TPR" evidence="3">
    <location>
        <begin position="61"/>
        <end position="94"/>
    </location>
</feature>
<evidence type="ECO:0000313" key="6">
    <source>
        <dbReference type="Proteomes" id="UP001054846"/>
    </source>
</evidence>
<keyword evidence="2 3" id="KW-0802">TPR repeat</keyword>
<evidence type="ECO:0000256" key="2">
    <source>
        <dbReference type="ARBA" id="ARBA00022803"/>
    </source>
</evidence>
<evidence type="ECO:0000313" key="5">
    <source>
        <dbReference type="EMBL" id="UFP94992.1"/>
    </source>
</evidence>